<keyword evidence="4" id="KW-0812">Transmembrane</keyword>
<protein>
    <recommendedName>
        <fullName evidence="2 4">NADH-quinone oxidoreductase subunit J</fullName>
        <ecNumber evidence="4">7.1.1.-</ecNumber>
    </recommendedName>
</protein>
<keyword evidence="4" id="KW-1003">Cell membrane</keyword>
<dbReference type="EMBL" id="JAKUDN010000001">
    <property type="protein sequence ID" value="MCP8351964.1"/>
    <property type="molecule type" value="Genomic_DNA"/>
</dbReference>
<organism evidence="5 6">
    <name type="scientific">Candidatus Synchoanobacter obligatus</name>
    <dbReference type="NCBI Taxonomy" id="2919597"/>
    <lineage>
        <taxon>Bacteria</taxon>
        <taxon>Pseudomonadati</taxon>
        <taxon>Pseudomonadota</taxon>
        <taxon>Gammaproteobacteria</taxon>
        <taxon>Candidatus Comchoanobacterales</taxon>
        <taxon>Candidatus Comchoanobacteraceae</taxon>
        <taxon>Candidatus Synchoanobacter</taxon>
    </lineage>
</organism>
<keyword evidence="4" id="KW-0520">NAD</keyword>
<sequence length="188" mass="21188">MMVDALFYLLSLGLIVASLSVALSPYPVRSILSLIGAFVLTSVLWLSIGAEFLALALIFVYVGAVMALFLFIVFMINIDHLKSHISRYMMMGMISLLLVSFLMIIWRAYGVLPNNMLAPITDSSNTRTIGVRLFQEYGLEFEYIAMILLSAMVAAIALVGKRDSQAKYQNIRQQMDRREEDCITWMKP</sequence>
<dbReference type="PANTHER" id="PTHR33269">
    <property type="entry name" value="NADH-UBIQUINONE OXIDOREDUCTASE CHAIN 6"/>
    <property type="match status" value="1"/>
</dbReference>
<evidence type="ECO:0000256" key="2">
    <source>
        <dbReference type="ARBA" id="ARBA00019907"/>
    </source>
</evidence>
<accession>A0ABT1L4D0</accession>
<dbReference type="PANTHER" id="PTHR33269:SF17">
    <property type="entry name" value="NADH-UBIQUINONE OXIDOREDUCTASE CHAIN 6"/>
    <property type="match status" value="1"/>
</dbReference>
<comment type="function">
    <text evidence="4">NDH-1 shuttles electrons from NADH, via FMN and iron-sulfur (Fe-S) centers, to quinones in the respiratory chain. Couples the redox reaction to proton translocation (for every two electrons transferred, four hydrogen ions are translocated across the cytoplasmic membrane), and thus conserves the redox energy in a proton gradient.</text>
</comment>
<gene>
    <name evidence="5" type="ORF">MKS91_01475</name>
</gene>
<evidence type="ECO:0000256" key="4">
    <source>
        <dbReference type="RuleBase" id="RU004429"/>
    </source>
</evidence>
<dbReference type="Gene3D" id="1.20.120.1200">
    <property type="entry name" value="NADH-ubiquinone/plastoquinone oxidoreductase chain 6, subunit NuoJ"/>
    <property type="match status" value="1"/>
</dbReference>
<feature type="transmembrane region" description="Helical" evidence="4">
    <location>
        <begin position="31"/>
        <end position="48"/>
    </location>
</feature>
<evidence type="ECO:0000256" key="1">
    <source>
        <dbReference type="ARBA" id="ARBA00005698"/>
    </source>
</evidence>
<dbReference type="Pfam" id="PF00499">
    <property type="entry name" value="Oxidored_q3"/>
    <property type="match status" value="1"/>
</dbReference>
<keyword evidence="5" id="KW-0560">Oxidoreductase</keyword>
<dbReference type="InterPro" id="IPR001457">
    <property type="entry name" value="NADH_UbQ/plastoQ_OxRdtase_su6"/>
</dbReference>
<evidence type="ECO:0000313" key="6">
    <source>
        <dbReference type="Proteomes" id="UP001320768"/>
    </source>
</evidence>
<evidence type="ECO:0000313" key="5">
    <source>
        <dbReference type="EMBL" id="MCP8351964.1"/>
    </source>
</evidence>
<comment type="caution">
    <text evidence="5">The sequence shown here is derived from an EMBL/GenBank/DDBJ whole genome shotgun (WGS) entry which is preliminary data.</text>
</comment>
<feature type="transmembrane region" description="Helical" evidence="4">
    <location>
        <begin position="88"/>
        <end position="109"/>
    </location>
</feature>
<dbReference type="EC" id="7.1.1.-" evidence="4"/>
<keyword evidence="4" id="KW-0874">Quinone</keyword>
<keyword evidence="4" id="KW-1133">Transmembrane helix</keyword>
<reference evidence="5 6" key="1">
    <citation type="journal article" date="2022" name="Nat. Microbiol.">
        <title>The microbiome of a bacterivorous marine choanoflagellate contains a resource-demanding obligate bacterial associate.</title>
        <authorList>
            <person name="Needham D.M."/>
            <person name="Poirier C."/>
            <person name="Bachy C."/>
            <person name="George E.E."/>
            <person name="Wilken S."/>
            <person name="Yung C.C.M."/>
            <person name="Limardo A.J."/>
            <person name="Morando M."/>
            <person name="Sudek L."/>
            <person name="Malmstrom R.R."/>
            <person name="Keeling P.J."/>
            <person name="Santoro A.E."/>
            <person name="Worden A.Z."/>
        </authorList>
    </citation>
    <scope>NUCLEOTIDE SEQUENCE [LARGE SCALE GENOMIC DNA]</scope>
    <source>
        <strain evidence="5 6">Comchoano-2</strain>
    </source>
</reference>
<comment type="similarity">
    <text evidence="1 4">Belongs to the complex I subunit 6 family.</text>
</comment>
<dbReference type="Proteomes" id="UP001320768">
    <property type="component" value="Unassembled WGS sequence"/>
</dbReference>
<feature type="transmembrane region" description="Helical" evidence="4">
    <location>
        <begin position="54"/>
        <end position="76"/>
    </location>
</feature>
<evidence type="ECO:0000256" key="3">
    <source>
        <dbReference type="ARBA" id="ARBA00025811"/>
    </source>
</evidence>
<feature type="transmembrane region" description="Helical" evidence="4">
    <location>
        <begin position="143"/>
        <end position="160"/>
    </location>
</feature>
<comment type="subcellular location">
    <subcellularLocation>
        <location evidence="4">Cell membrane</location>
        <topology evidence="4">Multi-pass membrane protein</topology>
    </subcellularLocation>
</comment>
<comment type="subunit">
    <text evidence="3">Composed of 13 different subunits. Subunits NuoA, H, J, K, L, M, N constitute the membrane sector of the complex.</text>
</comment>
<name>A0ABT1L4D0_9GAMM</name>
<keyword evidence="4" id="KW-0472">Membrane</keyword>
<dbReference type="InterPro" id="IPR042106">
    <property type="entry name" value="Nuo/plastoQ_OxRdtase_6_NuoJ"/>
</dbReference>
<feature type="transmembrane region" description="Helical" evidence="4">
    <location>
        <begin position="6"/>
        <end position="24"/>
    </location>
</feature>
<dbReference type="RefSeq" id="WP_258569134.1">
    <property type="nucleotide sequence ID" value="NZ_JAKUDN010000001.1"/>
</dbReference>
<comment type="catalytic activity">
    <reaction evidence="4">
        <text>a quinone + NADH + 5 H(+)(in) = a quinol + NAD(+) + 4 H(+)(out)</text>
        <dbReference type="Rhea" id="RHEA:57888"/>
        <dbReference type="ChEBI" id="CHEBI:15378"/>
        <dbReference type="ChEBI" id="CHEBI:24646"/>
        <dbReference type="ChEBI" id="CHEBI:57540"/>
        <dbReference type="ChEBI" id="CHEBI:57945"/>
        <dbReference type="ChEBI" id="CHEBI:132124"/>
    </reaction>
</comment>
<keyword evidence="6" id="KW-1185">Reference proteome</keyword>
<dbReference type="GO" id="GO:0016491">
    <property type="term" value="F:oxidoreductase activity"/>
    <property type="evidence" value="ECO:0007669"/>
    <property type="project" value="UniProtKB-KW"/>
</dbReference>
<proteinExistence type="inferred from homology"/>